<keyword evidence="4" id="KW-0804">Transcription</keyword>
<evidence type="ECO:0000256" key="3">
    <source>
        <dbReference type="ARBA" id="ARBA00023125"/>
    </source>
</evidence>
<dbReference type="Gene3D" id="3.40.190.10">
    <property type="entry name" value="Periplasmic binding protein-like II"/>
    <property type="match status" value="2"/>
</dbReference>
<reference evidence="7" key="1">
    <citation type="journal article" date="2019" name="Int. J. Syst. Evol. Microbiol.">
        <title>The Global Catalogue of Microorganisms (GCM) 10K type strain sequencing project: providing services to taxonomists for standard genome sequencing and annotation.</title>
        <authorList>
            <consortium name="The Broad Institute Genomics Platform"/>
            <consortium name="The Broad Institute Genome Sequencing Center for Infectious Disease"/>
            <person name="Wu L."/>
            <person name="Ma J."/>
        </authorList>
    </citation>
    <scope>NUCLEOTIDE SEQUENCE [LARGE SCALE GENOMIC DNA]</scope>
    <source>
        <strain evidence="7">NBRC 112416</strain>
    </source>
</reference>
<organism evidence="6 7">
    <name type="scientific">Devosia nitrariae</name>
    <dbReference type="NCBI Taxonomy" id="2071872"/>
    <lineage>
        <taxon>Bacteria</taxon>
        <taxon>Pseudomonadati</taxon>
        <taxon>Pseudomonadota</taxon>
        <taxon>Alphaproteobacteria</taxon>
        <taxon>Hyphomicrobiales</taxon>
        <taxon>Devosiaceae</taxon>
        <taxon>Devosia</taxon>
    </lineage>
</organism>
<dbReference type="SUPFAM" id="SSF46785">
    <property type="entry name" value="Winged helix' DNA-binding domain"/>
    <property type="match status" value="1"/>
</dbReference>
<dbReference type="Pfam" id="PF03466">
    <property type="entry name" value="LysR_substrate"/>
    <property type="match status" value="1"/>
</dbReference>
<dbReference type="PROSITE" id="PS50931">
    <property type="entry name" value="HTH_LYSR"/>
    <property type="match status" value="1"/>
</dbReference>
<dbReference type="CDD" id="cd05466">
    <property type="entry name" value="PBP2_LTTR_substrate"/>
    <property type="match status" value="1"/>
</dbReference>
<dbReference type="InterPro" id="IPR000847">
    <property type="entry name" value="LysR_HTH_N"/>
</dbReference>
<keyword evidence="2" id="KW-0805">Transcription regulation</keyword>
<dbReference type="InterPro" id="IPR036388">
    <property type="entry name" value="WH-like_DNA-bd_sf"/>
</dbReference>
<evidence type="ECO:0000313" key="7">
    <source>
        <dbReference type="Proteomes" id="UP001156691"/>
    </source>
</evidence>
<dbReference type="Gene3D" id="1.10.10.10">
    <property type="entry name" value="Winged helix-like DNA-binding domain superfamily/Winged helix DNA-binding domain"/>
    <property type="match status" value="1"/>
</dbReference>
<keyword evidence="3" id="KW-0238">DNA-binding</keyword>
<dbReference type="EMBL" id="BSNS01000009">
    <property type="protein sequence ID" value="GLQ54770.1"/>
    <property type="molecule type" value="Genomic_DNA"/>
</dbReference>
<dbReference type="PANTHER" id="PTHR30346">
    <property type="entry name" value="TRANSCRIPTIONAL DUAL REGULATOR HCAR-RELATED"/>
    <property type="match status" value="1"/>
</dbReference>
<dbReference type="SUPFAM" id="SSF53850">
    <property type="entry name" value="Periplasmic binding protein-like II"/>
    <property type="match status" value="1"/>
</dbReference>
<dbReference type="PRINTS" id="PR00039">
    <property type="entry name" value="HTHLYSR"/>
</dbReference>
<dbReference type="InterPro" id="IPR036390">
    <property type="entry name" value="WH_DNA-bd_sf"/>
</dbReference>
<evidence type="ECO:0000256" key="1">
    <source>
        <dbReference type="ARBA" id="ARBA00009437"/>
    </source>
</evidence>
<evidence type="ECO:0000256" key="4">
    <source>
        <dbReference type="ARBA" id="ARBA00023163"/>
    </source>
</evidence>
<dbReference type="PANTHER" id="PTHR30346:SF28">
    <property type="entry name" value="HTH-TYPE TRANSCRIPTIONAL REGULATOR CYNR"/>
    <property type="match status" value="1"/>
</dbReference>
<accession>A0ABQ5W3X8</accession>
<evidence type="ECO:0000256" key="2">
    <source>
        <dbReference type="ARBA" id="ARBA00023015"/>
    </source>
</evidence>
<evidence type="ECO:0000259" key="5">
    <source>
        <dbReference type="PROSITE" id="PS50931"/>
    </source>
</evidence>
<keyword evidence="7" id="KW-1185">Reference proteome</keyword>
<dbReference type="RefSeq" id="WP_284340216.1">
    <property type="nucleotide sequence ID" value="NZ_BSNS01000009.1"/>
</dbReference>
<dbReference type="InterPro" id="IPR005119">
    <property type="entry name" value="LysR_subst-bd"/>
</dbReference>
<comment type="caution">
    <text evidence="6">The sequence shown here is derived from an EMBL/GenBank/DDBJ whole genome shotgun (WGS) entry which is preliminary data.</text>
</comment>
<comment type="similarity">
    <text evidence="1">Belongs to the LysR transcriptional regulatory family.</text>
</comment>
<evidence type="ECO:0000313" key="6">
    <source>
        <dbReference type="EMBL" id="GLQ54770.1"/>
    </source>
</evidence>
<proteinExistence type="inferred from homology"/>
<gene>
    <name evidence="6" type="ORF">GCM10010862_20290</name>
</gene>
<protein>
    <submittedName>
        <fullName evidence="6">Transcriptional regulator</fullName>
    </submittedName>
</protein>
<dbReference type="Proteomes" id="UP001156691">
    <property type="component" value="Unassembled WGS sequence"/>
</dbReference>
<dbReference type="Pfam" id="PF00126">
    <property type="entry name" value="HTH_1"/>
    <property type="match status" value="1"/>
</dbReference>
<feature type="domain" description="HTH lysR-type" evidence="5">
    <location>
        <begin position="1"/>
        <end position="58"/>
    </location>
</feature>
<sequence>MEMHEIRYFLAACETLNFHRAADLAHVTQPALTRAIQKLEGDLGGLLFRREHNHVQLTDFGRLMRTHLEEVYRRSELARETARSFLRLEDAPLTLGVMCTIGPLRFIGFLNAFRERYPGIGVTMMEGVPSTLTQLLLDGKLDIALMAQPQTFDERLTSEPIYRERFGLAFASGHPYASRNTLQLSDVEGEPYLSRINCEYRGFISELCTQRGIEISVAYRSEREDWIMAMVAAGMGICFAPEFSVTLPGVMHRPVGDPEIVREVSLVSVAGRTLSPAIAGFAETVRSYNWGA</sequence>
<name>A0ABQ5W3X8_9HYPH</name>